<reference evidence="11 12" key="1">
    <citation type="submission" date="2017-03" db="EMBL/GenBank/DDBJ databases">
        <title>Genomes of endolithic fungi from Antarctica.</title>
        <authorList>
            <person name="Coleine C."/>
            <person name="Masonjones S."/>
            <person name="Stajich J.E."/>
        </authorList>
    </citation>
    <scope>NUCLEOTIDE SEQUENCE [LARGE SCALE GENOMIC DNA]</scope>
    <source>
        <strain evidence="11 12">CCFEE 5187</strain>
    </source>
</reference>
<dbReference type="GO" id="GO:0005085">
    <property type="term" value="F:guanyl-nucleotide exchange factor activity"/>
    <property type="evidence" value="ECO:0007669"/>
    <property type="project" value="InterPro"/>
</dbReference>
<feature type="region of interest" description="Disordered" evidence="8">
    <location>
        <begin position="772"/>
        <end position="848"/>
    </location>
</feature>
<dbReference type="SUPFAM" id="SSF53448">
    <property type="entry name" value="Nucleotide-diphospho-sugar transferases"/>
    <property type="match status" value="1"/>
</dbReference>
<dbReference type="Pfam" id="PF03452">
    <property type="entry name" value="Anp1"/>
    <property type="match status" value="1"/>
</dbReference>
<comment type="subcellular location">
    <subcellularLocation>
        <location evidence="1">Golgi apparatus membrane</location>
        <topology evidence="1">Single-pass type II membrane protein</topology>
    </subcellularLocation>
</comment>
<proteinExistence type="inferred from homology"/>
<keyword evidence="12" id="KW-1185">Reference proteome</keyword>
<dbReference type="SUPFAM" id="SSF48425">
    <property type="entry name" value="Sec7 domain"/>
    <property type="match status" value="1"/>
</dbReference>
<sequence length="1326" mass="148552">MNRHAYSNGHSGAYPLGERGTFSIQPHKYGFAKTSTYGLKSQFQPSRSQLAIRRRRQLLVRLALAGSTFFFALLFFFPSFRSSVVPAISLGLFSSTEDFQLETVRYYDLANVQGTARGWEREERILPCAPLRDAAPHLPMFFSHLRNLTYPHNLIDLAFLVGDSKDNTLTLLSDLLTELQANDEQRLQFGEISIIEKDFGQKVNQDVESRHGFAAQASRRKSMAQARNWLLSAALRPTHSWVYWRDVDVETAPFTILEDLMRHNKDVIVPNVWRPLPDWLGGEQPYDLNSWQESETALALADTLDEDAVIVEGYAEYATWRPHLAYLRDPYGDPDMEMEIDGVGGVSILAKAKVFRNGVHFPAFSFEKHAETEGFGKMAKRMRFSVVGLPHYTIWHLYEPSVDDIRHMEEMENERKAREAEEKEKRERMEKIQSQFDDPNSQWEKDKSEIREMAKNDFVEKEKSGNAEAGEKPRSEVQVENDHGKIRIIDPLDEIHQIGKRPPKREPNEKKQANIPITVAVDPVALVVTECITVTSAMRKHARWAHSSVSAILGGGTGRSPPVNKAGNRNRDSTGSINLGDEDALTSRWGLRGKKGKSMQDNPLMSAFARLRHDLKGCKDIQAFDTPALLHPFLQVIRSSSTSAPITSLALIAITKMLAYNIIGPHSPDLSSGMQLLSSAITHCRFEASDTAQDEVVLLRILRLMEDIVVGPSGEILGDASVCELMETGLSMCCQGRLSELLRRNAEHAMVKMCQSIFQRLKYLEVEAGEEPGALEEKTKDDMDGVKMDPSSMNGNNISPLGGKNHDSRSSLNLEVLPAGEERPSLHLNGSQIDLSRTSDSDNAPEIKPYSLPSIRELFRVLVDLLDPHDHRHTDAMRVIALRIVDVAFEVAGPSIATHPSLSTLAKDTLCRHLFQLVRSENIAILHESLRVAGTLLATCRGVLKLQQELFLSYLVACLHPRVEIPQEPGINPALYDGVPQAPRLVKPAPSQVSSGRSTPVPVKDRRGLGLEGGSRKPDAREAMVESVGALVRIPSFMVELFVNYDCETDRSDLCVDMVGLLSRNAFPDSATWSTTNVPPLCLDALLGYVQLIADRLEDEPKIAGFPSREYLKEQRARKRVIIRGATKFNENPRAGIAFLASEGIIEDPNDPRSVTKFLKGTTRIDKKVLGEYISKKSNESILSSFMDQFDFTGQRVDEALRQLLNAFRLPGESQLIERIVTEFAEKYCASTTPEGIADKDAVYVLTYAIIMLNTDQHNPNLKGQNRMDFIAFSRNLRGVNGGKDFDPEYLQAIFDSIKTCEIILPEEHDNKHAYDHAWKELLVKT</sequence>
<dbReference type="STRING" id="331657.A0A4U0WGD7"/>
<dbReference type="InterPro" id="IPR052086">
    <property type="entry name" value="Mannan_Polymerase_Subunit"/>
</dbReference>
<feature type="region of interest" description="Disordered" evidence="8">
    <location>
        <begin position="987"/>
        <end position="1020"/>
    </location>
</feature>
<keyword evidence="3" id="KW-0735">Signal-anchor</keyword>
<evidence type="ECO:0000256" key="2">
    <source>
        <dbReference type="ARBA" id="ARBA00022692"/>
    </source>
</evidence>
<keyword evidence="5" id="KW-0333">Golgi apparatus</keyword>
<dbReference type="GO" id="GO:0000032">
    <property type="term" value="P:cell wall mannoprotein biosynthetic process"/>
    <property type="evidence" value="ECO:0007669"/>
    <property type="project" value="TreeGrafter"/>
</dbReference>
<comment type="caution">
    <text evidence="11">The sequence shown here is derived from an EMBL/GenBank/DDBJ whole genome shotgun (WGS) entry which is preliminary data.</text>
</comment>
<dbReference type="PROSITE" id="PS50190">
    <property type="entry name" value="SEC7"/>
    <property type="match status" value="1"/>
</dbReference>
<dbReference type="EMBL" id="NAJN01001646">
    <property type="protein sequence ID" value="TKA61964.1"/>
    <property type="molecule type" value="Genomic_DNA"/>
</dbReference>
<feature type="compositionally biased region" description="Basic and acidic residues" evidence="8">
    <location>
        <begin position="1003"/>
        <end position="1020"/>
    </location>
</feature>
<comment type="similarity">
    <text evidence="7">Belongs to the ANP1/MMN9/VAN1 family.</text>
</comment>
<keyword evidence="6 9" id="KW-0472">Membrane</keyword>
<feature type="compositionally biased region" description="Basic and acidic residues" evidence="8">
    <location>
        <begin position="443"/>
        <end position="482"/>
    </location>
</feature>
<protein>
    <recommendedName>
        <fullName evidence="10">SEC7 domain-containing protein</fullName>
    </recommendedName>
</protein>
<evidence type="ECO:0000313" key="12">
    <source>
        <dbReference type="Proteomes" id="UP000308768"/>
    </source>
</evidence>
<evidence type="ECO:0000256" key="7">
    <source>
        <dbReference type="ARBA" id="ARBA00037964"/>
    </source>
</evidence>
<dbReference type="SMART" id="SM00222">
    <property type="entry name" value="Sec7"/>
    <property type="match status" value="1"/>
</dbReference>
<feature type="compositionally biased region" description="Basic and acidic residues" evidence="8">
    <location>
        <begin position="775"/>
        <end position="787"/>
    </location>
</feature>
<feature type="transmembrane region" description="Helical" evidence="9">
    <location>
        <begin position="58"/>
        <end position="77"/>
    </location>
</feature>
<feature type="compositionally biased region" description="Basic and acidic residues" evidence="8">
    <location>
        <begin position="413"/>
        <end position="431"/>
    </location>
</feature>
<dbReference type="Gene3D" id="3.90.550.10">
    <property type="entry name" value="Spore Coat Polysaccharide Biosynthesis Protein SpsA, Chain A"/>
    <property type="match status" value="1"/>
</dbReference>
<keyword evidence="2 9" id="KW-0812">Transmembrane</keyword>
<evidence type="ECO:0000256" key="8">
    <source>
        <dbReference type="SAM" id="MobiDB-lite"/>
    </source>
</evidence>
<dbReference type="FunFam" id="3.90.550.10:FF:000017">
    <property type="entry name" value="Mannan polymerase II complex ANP1 subunit"/>
    <property type="match status" value="1"/>
</dbReference>
<dbReference type="PANTHER" id="PTHR43083">
    <property type="entry name" value="MANNAN POLYMERASE II"/>
    <property type="match status" value="1"/>
</dbReference>
<dbReference type="PANTHER" id="PTHR43083:SF2">
    <property type="entry name" value="MANNAN POLYMERASE II COMPLEX ANP1 SUBUNIT"/>
    <property type="match status" value="1"/>
</dbReference>
<dbReference type="OrthoDB" id="10258608at2759"/>
<gene>
    <name evidence="11" type="ORF">B0A49_11311</name>
</gene>
<dbReference type="GO" id="GO:0006487">
    <property type="term" value="P:protein N-linked glycosylation"/>
    <property type="evidence" value="ECO:0007669"/>
    <property type="project" value="TreeGrafter"/>
</dbReference>
<feature type="region of interest" description="Disordered" evidence="8">
    <location>
        <begin position="553"/>
        <end position="580"/>
    </location>
</feature>
<dbReference type="CDD" id="cd00171">
    <property type="entry name" value="Sec7"/>
    <property type="match status" value="1"/>
</dbReference>
<dbReference type="GO" id="GO:0032012">
    <property type="term" value="P:regulation of ARF protein signal transduction"/>
    <property type="evidence" value="ECO:0007669"/>
    <property type="project" value="InterPro"/>
</dbReference>
<feature type="compositionally biased region" description="Polar residues" evidence="8">
    <location>
        <begin position="828"/>
        <end position="842"/>
    </location>
</feature>
<dbReference type="InterPro" id="IPR023394">
    <property type="entry name" value="Sec7_C_sf"/>
</dbReference>
<feature type="compositionally biased region" description="Polar residues" evidence="8">
    <location>
        <begin position="432"/>
        <end position="442"/>
    </location>
</feature>
<organism evidence="11 12">
    <name type="scientific">Cryomyces minteri</name>
    <dbReference type="NCBI Taxonomy" id="331657"/>
    <lineage>
        <taxon>Eukaryota</taxon>
        <taxon>Fungi</taxon>
        <taxon>Dikarya</taxon>
        <taxon>Ascomycota</taxon>
        <taxon>Pezizomycotina</taxon>
        <taxon>Dothideomycetes</taxon>
        <taxon>Dothideomycetes incertae sedis</taxon>
        <taxon>Cryomyces</taxon>
    </lineage>
</organism>
<feature type="domain" description="SEC7" evidence="10">
    <location>
        <begin position="1111"/>
        <end position="1301"/>
    </location>
</feature>
<evidence type="ECO:0000256" key="3">
    <source>
        <dbReference type="ARBA" id="ARBA00022968"/>
    </source>
</evidence>
<dbReference type="Gene3D" id="1.10.220.20">
    <property type="match status" value="1"/>
</dbReference>
<dbReference type="InterPro" id="IPR032691">
    <property type="entry name" value="Mon2/Sec7/BIG1-like_HUS"/>
</dbReference>
<keyword evidence="4 9" id="KW-1133">Transmembrane helix</keyword>
<feature type="non-terminal residue" evidence="11">
    <location>
        <position position="1326"/>
    </location>
</feature>
<dbReference type="Proteomes" id="UP000308768">
    <property type="component" value="Unassembled WGS sequence"/>
</dbReference>
<dbReference type="Pfam" id="PF01369">
    <property type="entry name" value="Sec7"/>
    <property type="match status" value="1"/>
</dbReference>
<dbReference type="InterPro" id="IPR000904">
    <property type="entry name" value="Sec7_dom"/>
</dbReference>
<evidence type="ECO:0000259" key="10">
    <source>
        <dbReference type="PROSITE" id="PS50190"/>
    </source>
</evidence>
<dbReference type="GO" id="GO:0000009">
    <property type="term" value="F:alpha-1,6-mannosyltransferase activity"/>
    <property type="evidence" value="ECO:0007669"/>
    <property type="project" value="TreeGrafter"/>
</dbReference>
<dbReference type="InterPro" id="IPR035999">
    <property type="entry name" value="Sec7_dom_sf"/>
</dbReference>
<evidence type="ECO:0000256" key="9">
    <source>
        <dbReference type="SAM" id="Phobius"/>
    </source>
</evidence>
<evidence type="ECO:0000256" key="6">
    <source>
        <dbReference type="ARBA" id="ARBA00023136"/>
    </source>
</evidence>
<dbReference type="Gene3D" id="1.10.1000.11">
    <property type="entry name" value="Arf Nucleotide-binding Site Opener,domain 2"/>
    <property type="match status" value="1"/>
</dbReference>
<dbReference type="GO" id="GO:0000136">
    <property type="term" value="C:mannan polymerase complex"/>
    <property type="evidence" value="ECO:0007669"/>
    <property type="project" value="TreeGrafter"/>
</dbReference>
<name>A0A4U0WGD7_9PEZI</name>
<accession>A0A4U0WGD7</accession>
<dbReference type="InterPro" id="IPR029044">
    <property type="entry name" value="Nucleotide-diphossugar_trans"/>
</dbReference>
<feature type="region of interest" description="Disordered" evidence="8">
    <location>
        <begin position="413"/>
        <end position="482"/>
    </location>
</feature>
<dbReference type="Pfam" id="PF12783">
    <property type="entry name" value="Sec7-like_HUS"/>
    <property type="match status" value="1"/>
</dbReference>
<evidence type="ECO:0000313" key="11">
    <source>
        <dbReference type="EMBL" id="TKA61964.1"/>
    </source>
</evidence>
<evidence type="ECO:0000256" key="4">
    <source>
        <dbReference type="ARBA" id="ARBA00022989"/>
    </source>
</evidence>
<evidence type="ECO:0000256" key="5">
    <source>
        <dbReference type="ARBA" id="ARBA00023034"/>
    </source>
</evidence>
<evidence type="ECO:0000256" key="1">
    <source>
        <dbReference type="ARBA" id="ARBA00004323"/>
    </source>
</evidence>